<dbReference type="OrthoDB" id="4337168at2"/>
<organism evidence="3 4">
    <name type="scientific">Streptomyces kanamyceticus</name>
    <dbReference type="NCBI Taxonomy" id="1967"/>
    <lineage>
        <taxon>Bacteria</taxon>
        <taxon>Bacillati</taxon>
        <taxon>Actinomycetota</taxon>
        <taxon>Actinomycetes</taxon>
        <taxon>Kitasatosporales</taxon>
        <taxon>Streptomycetaceae</taxon>
        <taxon>Streptomyces</taxon>
    </lineage>
</organism>
<dbReference type="RefSeq" id="WP_055545352.1">
    <property type="nucleotide sequence ID" value="NZ_CP023699.1"/>
</dbReference>
<keyword evidence="2" id="KW-0812">Transmembrane</keyword>
<evidence type="ECO:0000313" key="3">
    <source>
        <dbReference type="EMBL" id="QEU90971.1"/>
    </source>
</evidence>
<dbReference type="AlphaFoldDB" id="A0A5J6GAW0"/>
<feature type="compositionally biased region" description="Low complexity" evidence="1">
    <location>
        <begin position="87"/>
        <end position="104"/>
    </location>
</feature>
<feature type="compositionally biased region" description="Polar residues" evidence="1">
    <location>
        <begin position="76"/>
        <end position="86"/>
    </location>
</feature>
<accession>A0A5J6GAW0</accession>
<feature type="transmembrane region" description="Helical" evidence="2">
    <location>
        <begin position="54"/>
        <end position="76"/>
    </location>
</feature>
<keyword evidence="2" id="KW-1133">Transmembrane helix</keyword>
<evidence type="ECO:0000256" key="2">
    <source>
        <dbReference type="SAM" id="Phobius"/>
    </source>
</evidence>
<feature type="region of interest" description="Disordered" evidence="1">
    <location>
        <begin position="76"/>
        <end position="135"/>
    </location>
</feature>
<protein>
    <submittedName>
        <fullName evidence="3">Uncharacterized protein</fullName>
    </submittedName>
</protein>
<dbReference type="Proteomes" id="UP000325529">
    <property type="component" value="Chromosome"/>
</dbReference>
<sequence>MQGTPHIASTPHDGRSSPIPPARGAQPQRTGREDPQLPVFVDQSGWRKRTLQGMALVVGSACVGYLAFVGTLVSGLQQPVGTHPPSTKNTTDTTDATDTTNTADKGGRARSGQHADKSSYGSGRSVPPPAGASEQ</sequence>
<keyword evidence="4" id="KW-1185">Reference proteome</keyword>
<proteinExistence type="predicted"/>
<evidence type="ECO:0000313" key="4">
    <source>
        <dbReference type="Proteomes" id="UP000325529"/>
    </source>
</evidence>
<evidence type="ECO:0000256" key="1">
    <source>
        <dbReference type="SAM" id="MobiDB-lite"/>
    </source>
</evidence>
<keyword evidence="2" id="KW-0472">Membrane</keyword>
<feature type="region of interest" description="Disordered" evidence="1">
    <location>
        <begin position="1"/>
        <end position="41"/>
    </location>
</feature>
<dbReference type="EMBL" id="CP023699">
    <property type="protein sequence ID" value="QEU90971.1"/>
    <property type="molecule type" value="Genomic_DNA"/>
</dbReference>
<feature type="compositionally biased region" description="Pro residues" evidence="1">
    <location>
        <begin position="126"/>
        <end position="135"/>
    </location>
</feature>
<dbReference type="KEGG" id="ska:CP970_08810"/>
<reference evidence="3 4" key="1">
    <citation type="submission" date="2017-09" db="EMBL/GenBank/DDBJ databases">
        <authorList>
            <person name="Lee N."/>
            <person name="Cho B.-K."/>
        </authorList>
    </citation>
    <scope>NUCLEOTIDE SEQUENCE [LARGE SCALE GENOMIC DNA]</scope>
    <source>
        <strain evidence="3 4">ATCC 12853</strain>
    </source>
</reference>
<gene>
    <name evidence="3" type="ORF">CP970_08810</name>
</gene>
<name>A0A5J6GAW0_STRKN</name>